<gene>
    <name evidence="2" type="ORF">G5714_018327</name>
</gene>
<reference evidence="2 3" key="1">
    <citation type="submission" date="2020-04" db="EMBL/GenBank/DDBJ databases">
        <title>Chromosome-level genome assembly of a cyprinid fish Onychostoma macrolepis by integration of Nanopore Sequencing, Bionano and Hi-C technology.</title>
        <authorList>
            <person name="Wang D."/>
        </authorList>
    </citation>
    <scope>NUCLEOTIDE SEQUENCE [LARGE SCALE GENOMIC DNA]</scope>
    <source>
        <strain evidence="2">SWU-2019</strain>
        <tissue evidence="2">Muscle</tissue>
    </source>
</reference>
<keyword evidence="3" id="KW-1185">Reference proteome</keyword>
<evidence type="ECO:0000256" key="1">
    <source>
        <dbReference type="SAM" id="MobiDB-lite"/>
    </source>
</evidence>
<evidence type="ECO:0000313" key="3">
    <source>
        <dbReference type="Proteomes" id="UP000579812"/>
    </source>
</evidence>
<dbReference type="Proteomes" id="UP000579812">
    <property type="component" value="Unassembled WGS sequence"/>
</dbReference>
<feature type="compositionally biased region" description="Polar residues" evidence="1">
    <location>
        <begin position="99"/>
        <end position="124"/>
    </location>
</feature>
<organism evidence="2 3">
    <name type="scientific">Onychostoma macrolepis</name>
    <dbReference type="NCBI Taxonomy" id="369639"/>
    <lineage>
        <taxon>Eukaryota</taxon>
        <taxon>Metazoa</taxon>
        <taxon>Chordata</taxon>
        <taxon>Craniata</taxon>
        <taxon>Vertebrata</taxon>
        <taxon>Euteleostomi</taxon>
        <taxon>Actinopterygii</taxon>
        <taxon>Neopterygii</taxon>
        <taxon>Teleostei</taxon>
        <taxon>Ostariophysi</taxon>
        <taxon>Cypriniformes</taxon>
        <taxon>Cyprinidae</taxon>
        <taxon>Acrossocheilinae</taxon>
        <taxon>Onychostoma</taxon>
    </lineage>
</organism>
<dbReference type="AlphaFoldDB" id="A0A7J6BZC5"/>
<sequence length="204" mass="21982">MVDFEYAVLSLKLPAGRQYKQEEQECFGIVCVNASSMSLVKEICTLAFLTNIISAVQTVSLLMHALLALHSTGQQRPLKQHSLGASFSEQGDTEDQDLSESTPDTPSAPGTSCTGSSLESSNEGEPTAVEETASTASTASSKAKKVLSTRDEKRKRMSETDIELRKLEVLKKMAAKVDAEPTPDALTAFGNQVVLDMRLIQDPA</sequence>
<name>A0A7J6BZC5_9TELE</name>
<proteinExistence type="predicted"/>
<feature type="compositionally biased region" description="Basic and acidic residues" evidence="1">
    <location>
        <begin position="148"/>
        <end position="158"/>
    </location>
</feature>
<feature type="region of interest" description="Disordered" evidence="1">
    <location>
        <begin position="88"/>
        <end position="158"/>
    </location>
</feature>
<protein>
    <submittedName>
        <fullName evidence="2">Uncharacterized protein</fullName>
    </submittedName>
</protein>
<accession>A0A7J6BZC5</accession>
<feature type="compositionally biased region" description="Low complexity" evidence="1">
    <location>
        <begin position="127"/>
        <end position="141"/>
    </location>
</feature>
<comment type="caution">
    <text evidence="2">The sequence shown here is derived from an EMBL/GenBank/DDBJ whole genome shotgun (WGS) entry which is preliminary data.</text>
</comment>
<evidence type="ECO:0000313" key="2">
    <source>
        <dbReference type="EMBL" id="KAF4100131.1"/>
    </source>
</evidence>
<dbReference type="EMBL" id="JAAMOB010000019">
    <property type="protein sequence ID" value="KAF4100131.1"/>
    <property type="molecule type" value="Genomic_DNA"/>
</dbReference>